<feature type="compositionally biased region" description="Low complexity" evidence="2">
    <location>
        <begin position="95"/>
        <end position="121"/>
    </location>
</feature>
<feature type="compositionally biased region" description="Low complexity" evidence="2">
    <location>
        <begin position="455"/>
        <end position="466"/>
    </location>
</feature>
<dbReference type="EMBL" id="JBANMG010000007">
    <property type="protein sequence ID" value="KAK6951411.1"/>
    <property type="molecule type" value="Genomic_DNA"/>
</dbReference>
<proteinExistence type="predicted"/>
<feature type="region of interest" description="Disordered" evidence="2">
    <location>
        <begin position="79"/>
        <end position="122"/>
    </location>
</feature>
<dbReference type="InterPro" id="IPR000571">
    <property type="entry name" value="Znf_CCCH"/>
</dbReference>
<feature type="region of interest" description="Disordered" evidence="2">
    <location>
        <begin position="398"/>
        <end position="482"/>
    </location>
</feature>
<gene>
    <name evidence="4" type="ORF">Daesc_007946</name>
</gene>
<feature type="compositionally biased region" description="Low complexity" evidence="2">
    <location>
        <begin position="311"/>
        <end position="321"/>
    </location>
</feature>
<accession>A0AAX6MGV5</accession>
<dbReference type="PROSITE" id="PS50103">
    <property type="entry name" value="ZF_C3H1"/>
    <property type="match status" value="1"/>
</dbReference>
<comment type="caution">
    <text evidence="4">The sequence shown here is derived from an EMBL/GenBank/DDBJ whole genome shotgun (WGS) entry which is preliminary data.</text>
</comment>
<dbReference type="Proteomes" id="UP001369815">
    <property type="component" value="Unassembled WGS sequence"/>
</dbReference>
<feature type="compositionally biased region" description="Polar residues" evidence="2">
    <location>
        <begin position="160"/>
        <end position="184"/>
    </location>
</feature>
<dbReference type="GO" id="GO:0008270">
    <property type="term" value="F:zinc ion binding"/>
    <property type="evidence" value="ECO:0007669"/>
    <property type="project" value="UniProtKB-KW"/>
</dbReference>
<feature type="compositionally biased region" description="Low complexity" evidence="2">
    <location>
        <begin position="187"/>
        <end position="199"/>
    </location>
</feature>
<evidence type="ECO:0000256" key="2">
    <source>
        <dbReference type="SAM" id="MobiDB-lite"/>
    </source>
</evidence>
<feature type="region of interest" description="Disordered" evidence="2">
    <location>
        <begin position="1"/>
        <end position="45"/>
    </location>
</feature>
<feature type="compositionally biased region" description="Basic and acidic residues" evidence="2">
    <location>
        <begin position="398"/>
        <end position="409"/>
    </location>
</feature>
<feature type="compositionally biased region" description="Low complexity" evidence="2">
    <location>
        <begin position="438"/>
        <end position="447"/>
    </location>
</feature>
<organism evidence="4 5">
    <name type="scientific">Daldinia eschscholtzii</name>
    <dbReference type="NCBI Taxonomy" id="292717"/>
    <lineage>
        <taxon>Eukaryota</taxon>
        <taxon>Fungi</taxon>
        <taxon>Dikarya</taxon>
        <taxon>Ascomycota</taxon>
        <taxon>Pezizomycotina</taxon>
        <taxon>Sordariomycetes</taxon>
        <taxon>Xylariomycetidae</taxon>
        <taxon>Xylariales</taxon>
        <taxon>Hypoxylaceae</taxon>
        <taxon>Daldinia</taxon>
    </lineage>
</organism>
<name>A0AAX6MGV5_9PEZI</name>
<feature type="zinc finger region" description="C3H1-type" evidence="1">
    <location>
        <begin position="343"/>
        <end position="372"/>
    </location>
</feature>
<keyword evidence="1" id="KW-0862">Zinc</keyword>
<reference evidence="4 5" key="1">
    <citation type="journal article" date="2024" name="Front Chem Biol">
        <title>Unveiling the potential of Daldinia eschscholtzii MFLUCC 19-0629 through bioactivity and bioinformatics studies for enhanced sustainable agriculture production.</title>
        <authorList>
            <person name="Brooks S."/>
            <person name="Weaver J.A."/>
            <person name="Klomchit A."/>
            <person name="Alharthi S.A."/>
            <person name="Onlamun T."/>
            <person name="Nurani R."/>
            <person name="Vong T.K."/>
            <person name="Alberti F."/>
            <person name="Greco C."/>
        </authorList>
    </citation>
    <scope>NUCLEOTIDE SEQUENCE [LARGE SCALE GENOMIC DNA]</scope>
    <source>
        <strain evidence="4">MFLUCC 19-0629</strain>
    </source>
</reference>
<feature type="compositionally biased region" description="Low complexity" evidence="2">
    <location>
        <begin position="600"/>
        <end position="615"/>
    </location>
</feature>
<sequence>MDTSSPLPTASGPTANSPSDLSYSSGASHTSTRNTSPDSTKATTSSQLASQLLDLGLNSDIERTQAILLNPLVKMDRNPFQSVNERRNKISTDRTLTSQSQQLQQQQQQQQQQQHFQSQTLRSNMQSLNTAPRSLVSSNWRSQAVDEAAMLTRATEFPSFDTNSGGHHLQHGSSNRHSSYTSPRLEQFPQQPQQQQQQFSSLISYPSSSTFNDLQLDGSYAYCYDRGNGQYTRLIPADMLPALKDIPPVQSSSAGMLVLPVPRGLPSNGRSSNTNPVLLRSRIDTIVASTPPTPTSLSVATGVAGLGPGSSAGAATSASVHSHSHSHHNSSGHNSQQPQQPQRRPKIYCDKWVHEGVCAFTQQGCKYKHEMPFDKVTQHQLGLFHGFPAWWKKHQADLSRQRDGTEDSVRLSSSGGGERFIGRGAGGSSSGGGGGHSGTTAMSSVAGETGGNGGMATTTASTTSSGLPSWRRGGGGEREGGGALVEQKVLGTGRSLARDVRGGVKNPFVSYSSPFGPIAPPARISTTTPAAFTTDLVGSVQTQPYQSNNHSGVGLDTGAASKTGIVGGTNTGGPNTNPYSSLSSLDENIPSKGEEEPEKSTAAASGVGSSGARLA</sequence>
<evidence type="ECO:0000313" key="5">
    <source>
        <dbReference type="Proteomes" id="UP001369815"/>
    </source>
</evidence>
<evidence type="ECO:0000256" key="1">
    <source>
        <dbReference type="PROSITE-ProRule" id="PRU00723"/>
    </source>
</evidence>
<feature type="region of interest" description="Disordered" evidence="2">
    <location>
        <begin position="309"/>
        <end position="344"/>
    </location>
</feature>
<protein>
    <recommendedName>
        <fullName evidence="3">C3H1-type domain-containing protein</fullName>
    </recommendedName>
</protein>
<evidence type="ECO:0000259" key="3">
    <source>
        <dbReference type="PROSITE" id="PS50103"/>
    </source>
</evidence>
<keyword evidence="1" id="KW-0863">Zinc-finger</keyword>
<evidence type="ECO:0000313" key="4">
    <source>
        <dbReference type="EMBL" id="KAK6951411.1"/>
    </source>
</evidence>
<feature type="region of interest" description="Disordered" evidence="2">
    <location>
        <begin position="564"/>
        <end position="615"/>
    </location>
</feature>
<feature type="domain" description="C3H1-type" evidence="3">
    <location>
        <begin position="343"/>
        <end position="372"/>
    </location>
</feature>
<keyword evidence="5" id="KW-1185">Reference proteome</keyword>
<keyword evidence="1" id="KW-0479">Metal-binding</keyword>
<dbReference type="AlphaFoldDB" id="A0AAX6MGV5"/>
<feature type="region of interest" description="Disordered" evidence="2">
    <location>
        <begin position="157"/>
        <end position="200"/>
    </location>
</feature>
<feature type="compositionally biased region" description="Low complexity" evidence="2">
    <location>
        <begin position="331"/>
        <end position="342"/>
    </location>
</feature>
<feature type="compositionally biased region" description="Gly residues" evidence="2">
    <location>
        <begin position="414"/>
        <end position="437"/>
    </location>
</feature>